<evidence type="ECO:0000256" key="2">
    <source>
        <dbReference type="SAM" id="Phobius"/>
    </source>
</evidence>
<feature type="transmembrane region" description="Helical" evidence="2">
    <location>
        <begin position="12"/>
        <end position="34"/>
    </location>
</feature>
<evidence type="ECO:0000313" key="4">
    <source>
        <dbReference type="Proteomes" id="UP000237000"/>
    </source>
</evidence>
<keyword evidence="4" id="KW-1185">Reference proteome</keyword>
<evidence type="ECO:0000256" key="1">
    <source>
        <dbReference type="SAM" id="MobiDB-lite"/>
    </source>
</evidence>
<evidence type="ECO:0008006" key="5">
    <source>
        <dbReference type="Google" id="ProtNLM"/>
    </source>
</evidence>
<feature type="region of interest" description="Disordered" evidence="1">
    <location>
        <begin position="452"/>
        <end position="475"/>
    </location>
</feature>
<feature type="transmembrane region" description="Helical" evidence="2">
    <location>
        <begin position="46"/>
        <end position="66"/>
    </location>
</feature>
<feature type="transmembrane region" description="Helical" evidence="2">
    <location>
        <begin position="300"/>
        <end position="319"/>
    </location>
</feature>
<feature type="region of interest" description="Disordered" evidence="1">
    <location>
        <begin position="614"/>
        <end position="636"/>
    </location>
</feature>
<feature type="compositionally biased region" description="Low complexity" evidence="1">
    <location>
        <begin position="554"/>
        <end position="565"/>
    </location>
</feature>
<feature type="compositionally biased region" description="Polar residues" evidence="1">
    <location>
        <begin position="578"/>
        <end position="588"/>
    </location>
</feature>
<dbReference type="OrthoDB" id="10327602at2759"/>
<sequence>MALTNSSVRYYLRITLGVVSAILGLIFLSQSSFFKMEFDNKKSSKILVFAVLSALLVFLVFVAPSWSNLLQKVWNLNFSVKSMIDTLFLGIVWLLAFLIKYPRFDVHSKYRKSCVGDQGKEISHGSQYCLYSIGAFALLALLLSSDSHKTIELGLFSVLIGLIMDTSMEIPAYDDGPNLWYMLGAVLYCVGLIFLRRYLESLMGYGDNDDYTVLTVTFKGHKRGRLRNIFRNTLELISAIVGLICLFLSPFFEQQFEDAENLKGVCFITFALLLGSSLLKAPQFINVLVMRCHGQYLVKTMVKSFFFMIVSVVIFMSKYPRFKIHSKYMVSCKVGKGERVSQGNQFDVYSTGSFSLFALTISSEREQPVKLGIFSFLLELTMDTSIEILGNDGLSFLYMLGAGVYCFLLILVKSYLDTLMEKGESTFGQQESYHDRVEISVDSTARDIASGDELPLIESKTGEEMGREDEDHELGQGEIDISVAVEDRHHMTKEYTDTGEEASFTYGVSSHMDDGSGSLNHRERRRAIRREKAKRERARKRENRIQTEDLPEYSKNSTQTRSSSSGIIEDGDGVPGEDSNSYITSNEKAVQGKLGVESKVLNTETMTNFHWRTGGKIKEGKRRYSKAREQDRERAW</sequence>
<comment type="caution">
    <text evidence="3">The sequence shown here is derived from an EMBL/GenBank/DDBJ whole genome shotgun (WGS) entry which is preliminary data.</text>
</comment>
<evidence type="ECO:0000313" key="3">
    <source>
        <dbReference type="EMBL" id="PON81552.1"/>
    </source>
</evidence>
<dbReference type="InParanoid" id="A0A2P5E7N9"/>
<keyword evidence="2" id="KW-0812">Transmembrane</keyword>
<accession>A0A2P5E7N9</accession>
<organism evidence="3 4">
    <name type="scientific">Trema orientale</name>
    <name type="common">Charcoal tree</name>
    <name type="synonym">Celtis orientalis</name>
    <dbReference type="NCBI Taxonomy" id="63057"/>
    <lineage>
        <taxon>Eukaryota</taxon>
        <taxon>Viridiplantae</taxon>
        <taxon>Streptophyta</taxon>
        <taxon>Embryophyta</taxon>
        <taxon>Tracheophyta</taxon>
        <taxon>Spermatophyta</taxon>
        <taxon>Magnoliopsida</taxon>
        <taxon>eudicotyledons</taxon>
        <taxon>Gunneridae</taxon>
        <taxon>Pentapetalae</taxon>
        <taxon>rosids</taxon>
        <taxon>fabids</taxon>
        <taxon>Rosales</taxon>
        <taxon>Cannabaceae</taxon>
        <taxon>Trema</taxon>
    </lineage>
</organism>
<keyword evidence="2" id="KW-0472">Membrane</keyword>
<feature type="transmembrane region" description="Helical" evidence="2">
    <location>
        <begin position="78"/>
        <end position="99"/>
    </location>
</feature>
<dbReference type="AlphaFoldDB" id="A0A2P5E7N9"/>
<reference evidence="4" key="1">
    <citation type="submission" date="2016-06" db="EMBL/GenBank/DDBJ databases">
        <title>Parallel loss of symbiosis genes in relatives of nitrogen-fixing non-legume Parasponia.</title>
        <authorList>
            <person name="Van Velzen R."/>
            <person name="Holmer R."/>
            <person name="Bu F."/>
            <person name="Rutten L."/>
            <person name="Van Zeijl A."/>
            <person name="Liu W."/>
            <person name="Santuari L."/>
            <person name="Cao Q."/>
            <person name="Sharma T."/>
            <person name="Shen D."/>
            <person name="Roswanjaya Y."/>
            <person name="Wardhani T."/>
            <person name="Kalhor M.S."/>
            <person name="Jansen J."/>
            <person name="Van den Hoogen J."/>
            <person name="Gungor B."/>
            <person name="Hartog M."/>
            <person name="Hontelez J."/>
            <person name="Verver J."/>
            <person name="Yang W.-C."/>
            <person name="Schijlen E."/>
            <person name="Repin R."/>
            <person name="Schilthuizen M."/>
            <person name="Schranz E."/>
            <person name="Heidstra R."/>
            <person name="Miyata K."/>
            <person name="Fedorova E."/>
            <person name="Kohlen W."/>
            <person name="Bisseling T."/>
            <person name="Smit S."/>
            <person name="Geurts R."/>
        </authorList>
    </citation>
    <scope>NUCLEOTIDE SEQUENCE [LARGE SCALE GENOMIC DNA]</scope>
    <source>
        <strain evidence="4">cv. RG33-2</strain>
    </source>
</reference>
<protein>
    <recommendedName>
        <fullName evidence="5">Transmembrane protein</fullName>
    </recommendedName>
</protein>
<feature type="compositionally biased region" description="Basic residues" evidence="1">
    <location>
        <begin position="614"/>
        <end position="625"/>
    </location>
</feature>
<feature type="transmembrane region" description="Helical" evidence="2">
    <location>
        <begin position="128"/>
        <end position="145"/>
    </location>
</feature>
<feature type="transmembrane region" description="Helical" evidence="2">
    <location>
        <begin position="178"/>
        <end position="195"/>
    </location>
</feature>
<feature type="compositionally biased region" description="Basic and acidic residues" evidence="1">
    <location>
        <begin position="626"/>
        <end position="636"/>
    </location>
</feature>
<feature type="transmembrane region" description="Helical" evidence="2">
    <location>
        <begin position="396"/>
        <end position="416"/>
    </location>
</feature>
<feature type="transmembrane region" description="Helical" evidence="2">
    <location>
        <begin position="261"/>
        <end position="279"/>
    </location>
</feature>
<feature type="compositionally biased region" description="Basic residues" evidence="1">
    <location>
        <begin position="522"/>
        <end position="542"/>
    </location>
</feature>
<keyword evidence="2" id="KW-1133">Transmembrane helix</keyword>
<feature type="region of interest" description="Disordered" evidence="1">
    <location>
        <begin position="509"/>
        <end position="591"/>
    </location>
</feature>
<dbReference type="Proteomes" id="UP000237000">
    <property type="component" value="Unassembled WGS sequence"/>
</dbReference>
<dbReference type="EMBL" id="JXTC01000214">
    <property type="protein sequence ID" value="PON81552.1"/>
    <property type="molecule type" value="Genomic_DNA"/>
</dbReference>
<proteinExistence type="predicted"/>
<name>A0A2P5E7N9_TREOI</name>
<gene>
    <name evidence="3" type="ORF">TorRG33x02_226750</name>
</gene>
<feature type="transmembrane region" description="Helical" evidence="2">
    <location>
        <begin position="229"/>
        <end position="249"/>
    </location>
</feature>